<accession>L7CMF2</accession>
<dbReference type="AlphaFoldDB" id="L7CMF2"/>
<gene>
    <name evidence="1" type="ORF">RBSWK_00985</name>
</gene>
<name>L7CMF2_RHOBT</name>
<proteinExistence type="predicted"/>
<organism evidence="1 2">
    <name type="scientific">Rhodopirellula baltica SWK14</name>
    <dbReference type="NCBI Taxonomy" id="993516"/>
    <lineage>
        <taxon>Bacteria</taxon>
        <taxon>Pseudomonadati</taxon>
        <taxon>Planctomycetota</taxon>
        <taxon>Planctomycetia</taxon>
        <taxon>Pirellulales</taxon>
        <taxon>Pirellulaceae</taxon>
        <taxon>Rhodopirellula</taxon>
    </lineage>
</organism>
<reference evidence="1 2" key="1">
    <citation type="journal article" date="2013" name="Mar. Genomics">
        <title>Expression of sulfatases in Rhodopirellula baltica and the diversity of sulfatases in the genus Rhodopirellula.</title>
        <authorList>
            <person name="Wegner C.E."/>
            <person name="Richter-Heitmann T."/>
            <person name="Klindworth A."/>
            <person name="Klockow C."/>
            <person name="Richter M."/>
            <person name="Achstetter T."/>
            <person name="Glockner F.O."/>
            <person name="Harder J."/>
        </authorList>
    </citation>
    <scope>NUCLEOTIDE SEQUENCE [LARGE SCALE GENOMIC DNA]</scope>
    <source>
        <strain evidence="1 2">SWK14</strain>
    </source>
</reference>
<evidence type="ECO:0000313" key="1">
    <source>
        <dbReference type="EMBL" id="ELP34985.1"/>
    </source>
</evidence>
<protein>
    <submittedName>
        <fullName evidence="1">Uncharacterized protein</fullName>
    </submittedName>
</protein>
<comment type="caution">
    <text evidence="1">The sequence shown here is derived from an EMBL/GenBank/DDBJ whole genome shotgun (WGS) entry which is preliminary data.</text>
</comment>
<dbReference type="Proteomes" id="UP000010959">
    <property type="component" value="Unassembled WGS sequence"/>
</dbReference>
<dbReference type="EMBL" id="AMWG01000021">
    <property type="protein sequence ID" value="ELP34985.1"/>
    <property type="molecule type" value="Genomic_DNA"/>
</dbReference>
<sequence>MAGRLKAVMIGRWSRHLASFVRCQAKSAVGVQLLLQACHS</sequence>
<evidence type="ECO:0000313" key="2">
    <source>
        <dbReference type="Proteomes" id="UP000010959"/>
    </source>
</evidence>